<dbReference type="Gene3D" id="3.10.450.50">
    <property type="match status" value="1"/>
</dbReference>
<dbReference type="Proteomes" id="UP001304683">
    <property type="component" value="Chromosome"/>
</dbReference>
<dbReference type="InterPro" id="IPR037401">
    <property type="entry name" value="SnoaL-like"/>
</dbReference>
<dbReference type="RefSeq" id="WP_318750416.1">
    <property type="nucleotide sequence ID" value="NZ_CP132508.1"/>
</dbReference>
<keyword evidence="3" id="KW-1185">Reference proteome</keyword>
<accession>A0ABZ0QPK4</accession>
<organism evidence="2 3">
    <name type="scientific">Thermaerobacter composti</name>
    <dbReference type="NCBI Taxonomy" id="554949"/>
    <lineage>
        <taxon>Bacteria</taxon>
        <taxon>Bacillati</taxon>
        <taxon>Bacillota</taxon>
        <taxon>Clostridia</taxon>
        <taxon>Eubacteriales</taxon>
        <taxon>Clostridiales Family XVII. Incertae Sedis</taxon>
        <taxon>Thermaerobacter</taxon>
    </lineage>
</organism>
<feature type="domain" description="SnoaL-like" evidence="1">
    <location>
        <begin position="16"/>
        <end position="114"/>
    </location>
</feature>
<sequence>MGGGSVVDDRLRDAVLTYYQRVDAGDLEGLLALFHPEVRYERGGRDPIEGIDALRRFYQAERLIREGRHQLDAVLVEGDQVAVRGVFRGILKTGEEVAVRFADFYHFRDGLIWRRYSYFMDRFV</sequence>
<dbReference type="InterPro" id="IPR032710">
    <property type="entry name" value="NTF2-like_dom_sf"/>
</dbReference>
<gene>
    <name evidence="2" type="ORF">Q5761_09530</name>
</gene>
<evidence type="ECO:0000259" key="1">
    <source>
        <dbReference type="Pfam" id="PF12680"/>
    </source>
</evidence>
<dbReference type="SUPFAM" id="SSF54427">
    <property type="entry name" value="NTF2-like"/>
    <property type="match status" value="1"/>
</dbReference>
<evidence type="ECO:0000313" key="2">
    <source>
        <dbReference type="EMBL" id="WPD18594.1"/>
    </source>
</evidence>
<dbReference type="EMBL" id="CP132508">
    <property type="protein sequence ID" value="WPD18594.1"/>
    <property type="molecule type" value="Genomic_DNA"/>
</dbReference>
<proteinExistence type="predicted"/>
<protein>
    <submittedName>
        <fullName evidence="2">Nuclear transport factor 2 family protein</fullName>
    </submittedName>
</protein>
<name>A0ABZ0QPK4_9FIRM</name>
<evidence type="ECO:0000313" key="3">
    <source>
        <dbReference type="Proteomes" id="UP001304683"/>
    </source>
</evidence>
<dbReference type="Pfam" id="PF12680">
    <property type="entry name" value="SnoaL_2"/>
    <property type="match status" value="1"/>
</dbReference>
<reference evidence="2 3" key="1">
    <citation type="submission" date="2023-08" db="EMBL/GenBank/DDBJ databases">
        <title>Genome sequence of Thermaerobacter compostii strain Ins1, a spore-forming filamentous bacterium isolated from a deep geothermal reservoir.</title>
        <authorList>
            <person name="Bregnard D."/>
            <person name="Gonzalez D."/>
            <person name="Junier P."/>
        </authorList>
    </citation>
    <scope>NUCLEOTIDE SEQUENCE [LARGE SCALE GENOMIC DNA]</scope>
    <source>
        <strain evidence="2 3">Ins1</strain>
    </source>
</reference>